<proteinExistence type="predicted"/>
<reference evidence="5" key="1">
    <citation type="journal article" date="2019" name="Int. J. Syst. Evol. Microbiol.">
        <title>The Global Catalogue of Microorganisms (GCM) 10K type strain sequencing project: providing services to taxonomists for standard genome sequencing and annotation.</title>
        <authorList>
            <consortium name="The Broad Institute Genomics Platform"/>
            <consortium name="The Broad Institute Genome Sequencing Center for Infectious Disease"/>
            <person name="Wu L."/>
            <person name="Ma J."/>
        </authorList>
    </citation>
    <scope>NUCLEOTIDE SEQUENCE [LARGE SCALE GENOMIC DNA]</scope>
    <source>
        <strain evidence="5">IBRC-M 10490</strain>
    </source>
</reference>
<evidence type="ECO:0000313" key="5">
    <source>
        <dbReference type="Proteomes" id="UP001595844"/>
    </source>
</evidence>
<dbReference type="SUPFAM" id="SSF53933">
    <property type="entry name" value="Microbial ribonucleases"/>
    <property type="match status" value="1"/>
</dbReference>
<organism evidence="4 5">
    <name type="scientific">Nocardia halotolerans</name>
    <dbReference type="NCBI Taxonomy" id="1755878"/>
    <lineage>
        <taxon>Bacteria</taxon>
        <taxon>Bacillati</taxon>
        <taxon>Actinomycetota</taxon>
        <taxon>Actinomycetes</taxon>
        <taxon>Mycobacteriales</taxon>
        <taxon>Nocardiaceae</taxon>
        <taxon>Nocardia</taxon>
    </lineage>
</organism>
<keyword evidence="5" id="KW-1185">Reference proteome</keyword>
<keyword evidence="1" id="KW-0540">Nuclease</keyword>
<name>A0ABV8VIC1_9NOCA</name>
<dbReference type="Proteomes" id="UP001595844">
    <property type="component" value="Unassembled WGS sequence"/>
</dbReference>
<evidence type="ECO:0000256" key="2">
    <source>
        <dbReference type="ARBA" id="ARBA00022801"/>
    </source>
</evidence>
<evidence type="ECO:0000256" key="3">
    <source>
        <dbReference type="SAM" id="MobiDB-lite"/>
    </source>
</evidence>
<feature type="region of interest" description="Disordered" evidence="3">
    <location>
        <begin position="46"/>
        <end position="70"/>
    </location>
</feature>
<accession>A0ABV8VIC1</accession>
<evidence type="ECO:0000256" key="1">
    <source>
        <dbReference type="ARBA" id="ARBA00022722"/>
    </source>
</evidence>
<keyword evidence="2" id="KW-0378">Hydrolase</keyword>
<dbReference type="Pfam" id="PF00545">
    <property type="entry name" value="Ribonuclease"/>
    <property type="match status" value="1"/>
</dbReference>
<dbReference type="EMBL" id="JBHSDL010000012">
    <property type="protein sequence ID" value="MFC4374435.1"/>
    <property type="molecule type" value="Genomic_DNA"/>
</dbReference>
<dbReference type="InterPro" id="IPR016191">
    <property type="entry name" value="Ribonuclease/ribotoxin"/>
</dbReference>
<feature type="compositionally biased region" description="Low complexity" evidence="3">
    <location>
        <begin position="46"/>
        <end position="65"/>
    </location>
</feature>
<gene>
    <name evidence="4" type="ORF">ACFO5K_09995</name>
</gene>
<comment type="caution">
    <text evidence="4">The sequence shown here is derived from an EMBL/GenBank/DDBJ whole genome shotgun (WGS) entry which is preliminary data.</text>
</comment>
<sequence>MNLSRKTLGLLGGLVLIVAAIGLSLFGDRGTDSSAATTTRAVAAVSTTADAPKPGPPAGKSSAAPVTRTAGVPDRAYTTLVEIDAGRWPGSANAVGTKGGERFMNRESTLPAKDSAGDPVRYQEWDVNPKQRNRGRDAERIVTGSDGSAWYTGDHYDTFTRMR</sequence>
<protein>
    <submittedName>
        <fullName evidence="4">Ribonuclease domain-containing protein</fullName>
    </submittedName>
</protein>
<dbReference type="RefSeq" id="WP_378559454.1">
    <property type="nucleotide sequence ID" value="NZ_JBHSDL010000012.1"/>
</dbReference>
<evidence type="ECO:0000313" key="4">
    <source>
        <dbReference type="EMBL" id="MFC4374435.1"/>
    </source>
</evidence>
<dbReference type="Gene3D" id="3.10.450.30">
    <property type="entry name" value="Microbial ribonucleases"/>
    <property type="match status" value="1"/>
</dbReference>
<dbReference type="InterPro" id="IPR000026">
    <property type="entry name" value="N1-like"/>
</dbReference>